<dbReference type="CDD" id="cd08432">
    <property type="entry name" value="PBP2_GcdR_TrpI_HvrB_AmpR_like"/>
    <property type="match status" value="1"/>
</dbReference>
<dbReference type="PANTHER" id="PTHR30537:SF74">
    <property type="entry name" value="HTH-TYPE TRANSCRIPTIONAL REGULATOR TRPI"/>
    <property type="match status" value="1"/>
</dbReference>
<dbReference type="Gene3D" id="1.10.10.10">
    <property type="entry name" value="Winged helix-like DNA-binding domain superfamily/Winged helix DNA-binding domain"/>
    <property type="match status" value="1"/>
</dbReference>
<dbReference type="InterPro" id="IPR000847">
    <property type="entry name" value="LysR_HTH_N"/>
</dbReference>
<dbReference type="PROSITE" id="PS50931">
    <property type="entry name" value="HTH_LYSR"/>
    <property type="match status" value="1"/>
</dbReference>
<feature type="domain" description="HTH lysR-type" evidence="5">
    <location>
        <begin position="6"/>
        <end position="63"/>
    </location>
</feature>
<accession>A0ABN1KL37</accession>
<dbReference type="SUPFAM" id="SSF46785">
    <property type="entry name" value="Winged helix' DNA-binding domain"/>
    <property type="match status" value="1"/>
</dbReference>
<evidence type="ECO:0000256" key="1">
    <source>
        <dbReference type="ARBA" id="ARBA00009437"/>
    </source>
</evidence>
<dbReference type="Pfam" id="PF00126">
    <property type="entry name" value="HTH_1"/>
    <property type="match status" value="1"/>
</dbReference>
<comment type="similarity">
    <text evidence="1">Belongs to the LysR transcriptional regulatory family.</text>
</comment>
<dbReference type="Proteomes" id="UP001500279">
    <property type="component" value="Unassembled WGS sequence"/>
</dbReference>
<dbReference type="PRINTS" id="PR00039">
    <property type="entry name" value="HTHLYSR"/>
</dbReference>
<gene>
    <name evidence="6" type="primary">gcvA_2</name>
    <name evidence="6" type="ORF">GCM10009107_60450</name>
</gene>
<evidence type="ECO:0000256" key="2">
    <source>
        <dbReference type="ARBA" id="ARBA00023015"/>
    </source>
</evidence>
<dbReference type="EMBL" id="BAAAEW010000047">
    <property type="protein sequence ID" value="GAA0769510.1"/>
    <property type="molecule type" value="Genomic_DNA"/>
</dbReference>
<reference evidence="6 7" key="1">
    <citation type="journal article" date="2019" name="Int. J. Syst. Evol. Microbiol.">
        <title>The Global Catalogue of Microorganisms (GCM) 10K type strain sequencing project: providing services to taxonomists for standard genome sequencing and annotation.</title>
        <authorList>
            <consortium name="The Broad Institute Genomics Platform"/>
            <consortium name="The Broad Institute Genome Sequencing Center for Infectious Disease"/>
            <person name="Wu L."/>
            <person name="Ma J."/>
        </authorList>
    </citation>
    <scope>NUCLEOTIDE SEQUENCE [LARGE SCALE GENOMIC DNA]</scope>
    <source>
        <strain evidence="6 7">JCM 15503</strain>
    </source>
</reference>
<evidence type="ECO:0000256" key="4">
    <source>
        <dbReference type="ARBA" id="ARBA00023163"/>
    </source>
</evidence>
<sequence>MQDRLPALPLFRSFEAAARHLSFKLAAAELHVTPAAVSQQIKALEDQLGQPLFERLTRALRLTPQGEALRGPVREAFEALARGVQLARTGTAQQAQDQLTVWAPPGFASQWLVPRLPAFHALHPAVDLRLVSSPEAVDQAGAATVLAALDPPPNATGHAGSVLAIVYGSGRYAGHRVAPLLVPELLPVCAPGWLQAAPPLTEPADLCRATLIHDETLAGAGRGGEAGGWLHWLAAAGVPHPVLAPGRRYSNSTLAIEAALAGVGVALAAQPMVAQHLAAGTLLAPFPRHTLRSPFTYALVARDGVAEPPAAAAFRAWLIAAARPAPRAAAA</sequence>
<name>A0ABN1KL37_9BURK</name>
<keyword evidence="3" id="KW-0238">DNA-binding</keyword>
<organism evidence="6 7">
    <name type="scientific">Ideonella azotifigens</name>
    <dbReference type="NCBI Taxonomy" id="513160"/>
    <lineage>
        <taxon>Bacteria</taxon>
        <taxon>Pseudomonadati</taxon>
        <taxon>Pseudomonadota</taxon>
        <taxon>Betaproteobacteria</taxon>
        <taxon>Burkholderiales</taxon>
        <taxon>Sphaerotilaceae</taxon>
        <taxon>Ideonella</taxon>
    </lineage>
</organism>
<evidence type="ECO:0000313" key="6">
    <source>
        <dbReference type="EMBL" id="GAA0769510.1"/>
    </source>
</evidence>
<dbReference type="InterPro" id="IPR058163">
    <property type="entry name" value="LysR-type_TF_proteobact-type"/>
</dbReference>
<dbReference type="InterPro" id="IPR036390">
    <property type="entry name" value="WH_DNA-bd_sf"/>
</dbReference>
<proteinExistence type="inferred from homology"/>
<dbReference type="Pfam" id="PF03466">
    <property type="entry name" value="LysR_substrate"/>
    <property type="match status" value="2"/>
</dbReference>
<dbReference type="SUPFAM" id="SSF53850">
    <property type="entry name" value="Periplasmic binding protein-like II"/>
    <property type="match status" value="1"/>
</dbReference>
<protein>
    <submittedName>
        <fullName evidence="6">Transcriptional regulator GcvA</fullName>
    </submittedName>
</protein>
<evidence type="ECO:0000313" key="7">
    <source>
        <dbReference type="Proteomes" id="UP001500279"/>
    </source>
</evidence>
<dbReference type="PANTHER" id="PTHR30537">
    <property type="entry name" value="HTH-TYPE TRANSCRIPTIONAL REGULATOR"/>
    <property type="match status" value="1"/>
</dbReference>
<keyword evidence="4" id="KW-0804">Transcription</keyword>
<keyword evidence="7" id="KW-1185">Reference proteome</keyword>
<evidence type="ECO:0000256" key="3">
    <source>
        <dbReference type="ARBA" id="ARBA00023125"/>
    </source>
</evidence>
<keyword evidence="2" id="KW-0805">Transcription regulation</keyword>
<dbReference type="InterPro" id="IPR005119">
    <property type="entry name" value="LysR_subst-bd"/>
</dbReference>
<dbReference type="InterPro" id="IPR036388">
    <property type="entry name" value="WH-like_DNA-bd_sf"/>
</dbReference>
<evidence type="ECO:0000259" key="5">
    <source>
        <dbReference type="PROSITE" id="PS50931"/>
    </source>
</evidence>
<comment type="caution">
    <text evidence="6">The sequence shown here is derived from an EMBL/GenBank/DDBJ whole genome shotgun (WGS) entry which is preliminary data.</text>
</comment>
<dbReference type="Gene3D" id="3.40.190.10">
    <property type="entry name" value="Periplasmic binding protein-like II"/>
    <property type="match status" value="2"/>
</dbReference>